<gene>
    <name evidence="1" type="ORF">CEXT_489771</name>
</gene>
<dbReference type="AlphaFoldDB" id="A0AAV4PJJ9"/>
<name>A0AAV4PJJ9_CAEEX</name>
<keyword evidence="2" id="KW-1185">Reference proteome</keyword>
<dbReference type="Proteomes" id="UP001054945">
    <property type="component" value="Unassembled WGS sequence"/>
</dbReference>
<sequence>MLVVLTSLTVHHDEGVIASQWRKDFSGKTTTVLQLQRSQNSKISPKKGTSSLYLSQPIYCQFNLNLLHACSYDITHGTP</sequence>
<proteinExistence type="predicted"/>
<evidence type="ECO:0000313" key="2">
    <source>
        <dbReference type="Proteomes" id="UP001054945"/>
    </source>
</evidence>
<evidence type="ECO:0000313" key="1">
    <source>
        <dbReference type="EMBL" id="GIX96059.1"/>
    </source>
</evidence>
<reference evidence="1 2" key="1">
    <citation type="submission" date="2021-06" db="EMBL/GenBank/DDBJ databases">
        <title>Caerostris extrusa draft genome.</title>
        <authorList>
            <person name="Kono N."/>
            <person name="Arakawa K."/>
        </authorList>
    </citation>
    <scope>NUCLEOTIDE SEQUENCE [LARGE SCALE GENOMIC DNA]</scope>
</reference>
<dbReference type="EMBL" id="BPLR01004604">
    <property type="protein sequence ID" value="GIX96059.1"/>
    <property type="molecule type" value="Genomic_DNA"/>
</dbReference>
<accession>A0AAV4PJJ9</accession>
<comment type="caution">
    <text evidence="1">The sequence shown here is derived from an EMBL/GenBank/DDBJ whole genome shotgun (WGS) entry which is preliminary data.</text>
</comment>
<protein>
    <submittedName>
        <fullName evidence="1">Uncharacterized protein</fullName>
    </submittedName>
</protein>
<organism evidence="1 2">
    <name type="scientific">Caerostris extrusa</name>
    <name type="common">Bark spider</name>
    <name type="synonym">Caerostris bankana</name>
    <dbReference type="NCBI Taxonomy" id="172846"/>
    <lineage>
        <taxon>Eukaryota</taxon>
        <taxon>Metazoa</taxon>
        <taxon>Ecdysozoa</taxon>
        <taxon>Arthropoda</taxon>
        <taxon>Chelicerata</taxon>
        <taxon>Arachnida</taxon>
        <taxon>Araneae</taxon>
        <taxon>Araneomorphae</taxon>
        <taxon>Entelegynae</taxon>
        <taxon>Araneoidea</taxon>
        <taxon>Araneidae</taxon>
        <taxon>Caerostris</taxon>
    </lineage>
</organism>